<dbReference type="Gene3D" id="1.20.1250.20">
    <property type="entry name" value="MFS general substrate transporter like domains"/>
    <property type="match status" value="1"/>
</dbReference>
<feature type="transmembrane region" description="Helical" evidence="6">
    <location>
        <begin position="54"/>
        <end position="77"/>
    </location>
</feature>
<feature type="transmembrane region" description="Helical" evidence="6">
    <location>
        <begin position="20"/>
        <end position="42"/>
    </location>
</feature>
<dbReference type="PANTHER" id="PTHR23513">
    <property type="entry name" value="INTEGRAL MEMBRANE EFFLUX PROTEIN-RELATED"/>
    <property type="match status" value="1"/>
</dbReference>
<keyword evidence="4 6" id="KW-1133">Transmembrane helix</keyword>
<comment type="subcellular location">
    <subcellularLocation>
        <location evidence="1">Cell membrane</location>
        <topology evidence="1">Multi-pass membrane protein</topology>
    </subcellularLocation>
</comment>
<proteinExistence type="predicted"/>
<evidence type="ECO:0000313" key="8">
    <source>
        <dbReference type="Proteomes" id="UP000680750"/>
    </source>
</evidence>
<feature type="transmembrane region" description="Helical" evidence="6">
    <location>
        <begin position="178"/>
        <end position="201"/>
    </location>
</feature>
<evidence type="ECO:0000256" key="4">
    <source>
        <dbReference type="ARBA" id="ARBA00022989"/>
    </source>
</evidence>
<dbReference type="PANTHER" id="PTHR23513:SF17">
    <property type="entry name" value="MEMBRANE PROTEIN"/>
    <property type="match status" value="1"/>
</dbReference>
<accession>A0A810KV21</accession>
<evidence type="ECO:0000256" key="6">
    <source>
        <dbReference type="SAM" id="Phobius"/>
    </source>
</evidence>
<feature type="transmembrane region" description="Helical" evidence="6">
    <location>
        <begin position="84"/>
        <end position="104"/>
    </location>
</feature>
<feature type="transmembrane region" description="Helical" evidence="6">
    <location>
        <begin position="408"/>
        <end position="430"/>
    </location>
</feature>
<feature type="transmembrane region" description="Helical" evidence="6">
    <location>
        <begin position="251"/>
        <end position="268"/>
    </location>
</feature>
<keyword evidence="3 6" id="KW-0812">Transmembrane</keyword>
<evidence type="ECO:0000256" key="2">
    <source>
        <dbReference type="ARBA" id="ARBA00022475"/>
    </source>
</evidence>
<feature type="transmembrane region" description="Helical" evidence="6">
    <location>
        <begin position="320"/>
        <end position="337"/>
    </location>
</feature>
<dbReference type="InterPro" id="IPR011701">
    <property type="entry name" value="MFS"/>
</dbReference>
<dbReference type="InterPro" id="IPR036259">
    <property type="entry name" value="MFS_trans_sf"/>
</dbReference>
<dbReference type="SUPFAM" id="SSF103473">
    <property type="entry name" value="MFS general substrate transporter"/>
    <property type="match status" value="1"/>
</dbReference>
<protein>
    <submittedName>
        <fullName evidence="7">MFS transporter</fullName>
    </submittedName>
</protein>
<dbReference type="Pfam" id="PF07690">
    <property type="entry name" value="MFS_1"/>
    <property type="match status" value="1"/>
</dbReference>
<dbReference type="KEGG" id="aser:Asera_11380"/>
<sequence>MPSERNLRVLLAGRRFRRLLVARLTSQFSDGLFSGALAGSILFNPNQHTDPVAIATGFAVLLLPYSILGPFVGVFLDRWLRRNVISYANVLRCALALPAAALLFTGHPNALFILFALLVIGINRFILAGHSAAMPHVVDGPRLITANAVSPTLGTVCNSLALGVSALVQVLVGGGTAGYGLLAAAAAAGYLVAGVLAGLYFHGRELGPDASAPVGGSIPAELYAVLRGMIAGARHLVGHADSTAVLTAQSAYRILYGVLTVAALLLYRNYFPTAGGDLPAPGDYAQSVVGLAAVVIAGGAGSFLGAAITPPAARRFGDRNWVTLLLAGAGLVVVVLGSPFQQVLLVIAVFAINIASQGTKIVVDTTLQAESADEFRGRVFSVNDTTYNICYVLGLFLGAVLLPPDGHSLTAVLVVGVGYAVVGFGHRLVARLYPVHSGVS</sequence>
<dbReference type="RefSeq" id="WP_035295888.1">
    <property type="nucleotide sequence ID" value="NZ_AP023354.1"/>
</dbReference>
<feature type="transmembrane region" description="Helical" evidence="6">
    <location>
        <begin position="384"/>
        <end position="402"/>
    </location>
</feature>
<feature type="transmembrane region" description="Helical" evidence="6">
    <location>
        <begin position="148"/>
        <end position="172"/>
    </location>
</feature>
<evidence type="ECO:0000313" key="7">
    <source>
        <dbReference type="EMBL" id="BCJ27030.1"/>
    </source>
</evidence>
<evidence type="ECO:0000256" key="3">
    <source>
        <dbReference type="ARBA" id="ARBA00022692"/>
    </source>
</evidence>
<dbReference type="EMBL" id="AP023354">
    <property type="protein sequence ID" value="BCJ27030.1"/>
    <property type="molecule type" value="Genomic_DNA"/>
</dbReference>
<feature type="transmembrane region" description="Helical" evidence="6">
    <location>
        <begin position="288"/>
        <end position="308"/>
    </location>
</feature>
<feature type="transmembrane region" description="Helical" evidence="6">
    <location>
        <begin position="110"/>
        <end position="127"/>
    </location>
</feature>
<evidence type="ECO:0000256" key="5">
    <source>
        <dbReference type="ARBA" id="ARBA00023136"/>
    </source>
</evidence>
<dbReference type="AlphaFoldDB" id="A0A810KV21"/>
<keyword evidence="5 6" id="KW-0472">Membrane</keyword>
<gene>
    <name evidence="7" type="ORF">Asera_11380</name>
</gene>
<organism evidence="7 8">
    <name type="scientific">Actinocatenispora sera</name>
    <dbReference type="NCBI Taxonomy" id="390989"/>
    <lineage>
        <taxon>Bacteria</taxon>
        <taxon>Bacillati</taxon>
        <taxon>Actinomycetota</taxon>
        <taxon>Actinomycetes</taxon>
        <taxon>Micromonosporales</taxon>
        <taxon>Micromonosporaceae</taxon>
        <taxon>Actinocatenispora</taxon>
    </lineage>
</organism>
<evidence type="ECO:0000256" key="1">
    <source>
        <dbReference type="ARBA" id="ARBA00004651"/>
    </source>
</evidence>
<keyword evidence="8" id="KW-1185">Reference proteome</keyword>
<dbReference type="GO" id="GO:0005886">
    <property type="term" value="C:plasma membrane"/>
    <property type="evidence" value="ECO:0007669"/>
    <property type="project" value="UniProtKB-SubCell"/>
</dbReference>
<dbReference type="GO" id="GO:0022857">
    <property type="term" value="F:transmembrane transporter activity"/>
    <property type="evidence" value="ECO:0007669"/>
    <property type="project" value="InterPro"/>
</dbReference>
<keyword evidence="2" id="KW-1003">Cell membrane</keyword>
<name>A0A810KV21_9ACTN</name>
<dbReference type="Proteomes" id="UP000680750">
    <property type="component" value="Chromosome"/>
</dbReference>
<reference evidence="7" key="1">
    <citation type="submission" date="2020-08" db="EMBL/GenBank/DDBJ databases">
        <title>Whole genome shotgun sequence of Actinocatenispora sera NBRC 101916.</title>
        <authorList>
            <person name="Komaki H."/>
            <person name="Tamura T."/>
        </authorList>
    </citation>
    <scope>NUCLEOTIDE SEQUENCE</scope>
    <source>
        <strain evidence="7">NBRC 101916</strain>
    </source>
</reference>